<organism evidence="1 2">
    <name type="scientific">Clitoria ternatea</name>
    <name type="common">Butterfly pea</name>
    <dbReference type="NCBI Taxonomy" id="43366"/>
    <lineage>
        <taxon>Eukaryota</taxon>
        <taxon>Viridiplantae</taxon>
        <taxon>Streptophyta</taxon>
        <taxon>Embryophyta</taxon>
        <taxon>Tracheophyta</taxon>
        <taxon>Spermatophyta</taxon>
        <taxon>Magnoliopsida</taxon>
        <taxon>eudicotyledons</taxon>
        <taxon>Gunneridae</taxon>
        <taxon>Pentapetalae</taxon>
        <taxon>rosids</taxon>
        <taxon>fabids</taxon>
        <taxon>Fabales</taxon>
        <taxon>Fabaceae</taxon>
        <taxon>Papilionoideae</taxon>
        <taxon>50 kb inversion clade</taxon>
        <taxon>NPAAA clade</taxon>
        <taxon>indigoferoid/millettioid clade</taxon>
        <taxon>Phaseoleae</taxon>
        <taxon>Clitoria</taxon>
    </lineage>
</organism>
<gene>
    <name evidence="1" type="ORF">RJT34_16743</name>
</gene>
<dbReference type="Proteomes" id="UP001359559">
    <property type="component" value="Unassembled WGS sequence"/>
</dbReference>
<evidence type="ECO:0000313" key="2">
    <source>
        <dbReference type="Proteomes" id="UP001359559"/>
    </source>
</evidence>
<proteinExistence type="predicted"/>
<protein>
    <submittedName>
        <fullName evidence="1">Uncharacterized protein</fullName>
    </submittedName>
</protein>
<reference evidence="1 2" key="1">
    <citation type="submission" date="2024-01" db="EMBL/GenBank/DDBJ databases">
        <title>The genomes of 5 underutilized Papilionoideae crops provide insights into root nodulation and disease resistance.</title>
        <authorList>
            <person name="Yuan L."/>
        </authorList>
    </citation>
    <scope>NUCLEOTIDE SEQUENCE [LARGE SCALE GENOMIC DNA]</scope>
    <source>
        <strain evidence="1">LY-2023</strain>
        <tissue evidence="1">Leaf</tissue>
    </source>
</reference>
<comment type="caution">
    <text evidence="1">The sequence shown here is derived from an EMBL/GenBank/DDBJ whole genome shotgun (WGS) entry which is preliminary data.</text>
</comment>
<evidence type="ECO:0000313" key="1">
    <source>
        <dbReference type="EMBL" id="KAK7293866.1"/>
    </source>
</evidence>
<keyword evidence="2" id="KW-1185">Reference proteome</keyword>
<dbReference type="EMBL" id="JAYKXN010000004">
    <property type="protein sequence ID" value="KAK7293866.1"/>
    <property type="molecule type" value="Genomic_DNA"/>
</dbReference>
<sequence>MQVDFARLAYATSGGESLDSKVVGINRTKTATCQFLISTTTLLCSLQNSHSNPNPPFPSTESHQNYHSSAIFVSTKRVRETEASPESFSDPTGGSVYGRRRIVDLVEIVIVVVADWRW</sequence>
<dbReference type="AlphaFoldDB" id="A0AAN9J999"/>
<name>A0AAN9J999_CLITE</name>
<accession>A0AAN9J999</accession>